<gene>
    <name evidence="1" type="ORF">ASPACDRAFT_77188</name>
</gene>
<dbReference type="VEuPathDB" id="FungiDB:ASPACDRAFT_77188"/>
<keyword evidence="2" id="KW-1185">Reference proteome</keyword>
<protein>
    <submittedName>
        <fullName evidence="1">Uncharacterized protein</fullName>
    </submittedName>
</protein>
<dbReference type="AlphaFoldDB" id="A0A1L9WZ24"/>
<sequence length="220" mass="24315">MVLVDAVQERMQFETWPDPSIAAVTAGLDYMEALGLAQDHRLTAHEWAELMAEEGSAHHAHHARQAARELSYLQPSRAVLTCKRQLVAGRDLLRGRPLSVLCGHSRRDQQRLYDRGVSRGVGLRGPARHLSRLSRAVGRERGGLPARTVESVVPPPGSRPPSTVAIVSCSRSRSQWRGRSAGFWAKFHRGPSDILVGYVYMVVCDESVAPLDQKVVKTLI</sequence>
<name>A0A1L9WZ24_ASPA1</name>
<accession>A0A1L9WZ24</accession>
<dbReference type="Proteomes" id="UP000184546">
    <property type="component" value="Unassembled WGS sequence"/>
</dbReference>
<proteinExistence type="predicted"/>
<reference evidence="2" key="1">
    <citation type="journal article" date="2017" name="Genome Biol.">
        <title>Comparative genomics reveals high biological diversity and specific adaptations in the industrially and medically important fungal genus Aspergillus.</title>
        <authorList>
            <person name="de Vries R.P."/>
            <person name="Riley R."/>
            <person name="Wiebenga A."/>
            <person name="Aguilar-Osorio G."/>
            <person name="Amillis S."/>
            <person name="Uchima C.A."/>
            <person name="Anderluh G."/>
            <person name="Asadollahi M."/>
            <person name="Askin M."/>
            <person name="Barry K."/>
            <person name="Battaglia E."/>
            <person name="Bayram O."/>
            <person name="Benocci T."/>
            <person name="Braus-Stromeyer S.A."/>
            <person name="Caldana C."/>
            <person name="Canovas D."/>
            <person name="Cerqueira G.C."/>
            <person name="Chen F."/>
            <person name="Chen W."/>
            <person name="Choi C."/>
            <person name="Clum A."/>
            <person name="Dos Santos R.A."/>
            <person name="Damasio A.R."/>
            <person name="Diallinas G."/>
            <person name="Emri T."/>
            <person name="Fekete E."/>
            <person name="Flipphi M."/>
            <person name="Freyberg S."/>
            <person name="Gallo A."/>
            <person name="Gournas C."/>
            <person name="Habgood R."/>
            <person name="Hainaut M."/>
            <person name="Harispe M.L."/>
            <person name="Henrissat B."/>
            <person name="Hilden K.S."/>
            <person name="Hope R."/>
            <person name="Hossain A."/>
            <person name="Karabika E."/>
            <person name="Karaffa L."/>
            <person name="Karanyi Z."/>
            <person name="Krasevec N."/>
            <person name="Kuo A."/>
            <person name="Kusch H."/>
            <person name="LaButti K."/>
            <person name="Lagendijk E.L."/>
            <person name="Lapidus A."/>
            <person name="Levasseur A."/>
            <person name="Lindquist E."/>
            <person name="Lipzen A."/>
            <person name="Logrieco A.F."/>
            <person name="MacCabe A."/>
            <person name="Maekelae M.R."/>
            <person name="Malavazi I."/>
            <person name="Melin P."/>
            <person name="Meyer V."/>
            <person name="Mielnichuk N."/>
            <person name="Miskei M."/>
            <person name="Molnar A.P."/>
            <person name="Mule G."/>
            <person name="Ngan C.Y."/>
            <person name="Orejas M."/>
            <person name="Orosz E."/>
            <person name="Ouedraogo J.P."/>
            <person name="Overkamp K.M."/>
            <person name="Park H.-S."/>
            <person name="Perrone G."/>
            <person name="Piumi F."/>
            <person name="Punt P.J."/>
            <person name="Ram A.F."/>
            <person name="Ramon A."/>
            <person name="Rauscher S."/>
            <person name="Record E."/>
            <person name="Riano-Pachon D.M."/>
            <person name="Robert V."/>
            <person name="Roehrig J."/>
            <person name="Ruller R."/>
            <person name="Salamov A."/>
            <person name="Salih N.S."/>
            <person name="Samson R.A."/>
            <person name="Sandor E."/>
            <person name="Sanguinetti M."/>
            <person name="Schuetze T."/>
            <person name="Sepcic K."/>
            <person name="Shelest E."/>
            <person name="Sherlock G."/>
            <person name="Sophianopoulou V."/>
            <person name="Squina F.M."/>
            <person name="Sun H."/>
            <person name="Susca A."/>
            <person name="Todd R.B."/>
            <person name="Tsang A."/>
            <person name="Unkles S.E."/>
            <person name="van de Wiele N."/>
            <person name="van Rossen-Uffink D."/>
            <person name="Oliveira J.V."/>
            <person name="Vesth T.C."/>
            <person name="Visser J."/>
            <person name="Yu J.-H."/>
            <person name="Zhou M."/>
            <person name="Andersen M.R."/>
            <person name="Archer D.B."/>
            <person name="Baker S.E."/>
            <person name="Benoit I."/>
            <person name="Brakhage A.A."/>
            <person name="Braus G.H."/>
            <person name="Fischer R."/>
            <person name="Frisvad J.C."/>
            <person name="Goldman G.H."/>
            <person name="Houbraken J."/>
            <person name="Oakley B."/>
            <person name="Pocsi I."/>
            <person name="Scazzocchio C."/>
            <person name="Seiboth B."/>
            <person name="vanKuyk P.A."/>
            <person name="Wortman J."/>
            <person name="Dyer P.S."/>
            <person name="Grigoriev I.V."/>
        </authorList>
    </citation>
    <scope>NUCLEOTIDE SEQUENCE [LARGE SCALE GENOMIC DNA]</scope>
    <source>
        <strain evidence="2">ATCC 16872 / CBS 172.66 / WB 5094</strain>
    </source>
</reference>
<evidence type="ECO:0000313" key="2">
    <source>
        <dbReference type="Proteomes" id="UP000184546"/>
    </source>
</evidence>
<dbReference type="EMBL" id="KV878974">
    <property type="protein sequence ID" value="OJK01451.1"/>
    <property type="molecule type" value="Genomic_DNA"/>
</dbReference>
<evidence type="ECO:0000313" key="1">
    <source>
        <dbReference type="EMBL" id="OJK01451.1"/>
    </source>
</evidence>
<dbReference type="OrthoDB" id="294702at2759"/>
<dbReference type="RefSeq" id="XP_020057790.1">
    <property type="nucleotide sequence ID" value="XM_020204903.1"/>
</dbReference>
<dbReference type="STRING" id="690307.A0A1L9WZ24"/>
<dbReference type="GeneID" id="30978717"/>
<organism evidence="1 2">
    <name type="scientific">Aspergillus aculeatus (strain ATCC 16872 / CBS 172.66 / WB 5094)</name>
    <dbReference type="NCBI Taxonomy" id="690307"/>
    <lineage>
        <taxon>Eukaryota</taxon>
        <taxon>Fungi</taxon>
        <taxon>Dikarya</taxon>
        <taxon>Ascomycota</taxon>
        <taxon>Pezizomycotina</taxon>
        <taxon>Eurotiomycetes</taxon>
        <taxon>Eurotiomycetidae</taxon>
        <taxon>Eurotiales</taxon>
        <taxon>Aspergillaceae</taxon>
        <taxon>Aspergillus</taxon>
        <taxon>Aspergillus subgen. Circumdati</taxon>
    </lineage>
</organism>